<comment type="subcellular location">
    <subcellularLocation>
        <location evidence="1">Endomembrane system</location>
        <topology evidence="1">Multi-pass membrane protein</topology>
    </subcellularLocation>
    <subcellularLocation>
        <location evidence="2">Endoplasmic reticulum membrane</location>
    </subcellularLocation>
</comment>
<evidence type="ECO:0000256" key="10">
    <source>
        <dbReference type="SAM" id="Phobius"/>
    </source>
</evidence>
<evidence type="ECO:0000256" key="3">
    <source>
        <dbReference type="ARBA" id="ARBA00004760"/>
    </source>
</evidence>
<dbReference type="GO" id="GO:0005789">
    <property type="term" value="C:endoplasmic reticulum membrane"/>
    <property type="evidence" value="ECO:0007669"/>
    <property type="project" value="UniProtKB-SubCell"/>
</dbReference>
<gene>
    <name evidence="12" type="ORF">PPYR_11867</name>
</gene>
<comment type="pathway">
    <text evidence="4">Sphingolipid metabolism.</text>
</comment>
<comment type="catalytic activity">
    <reaction evidence="8">
        <text>sphinganine + octadecanoyl-CoA = N-(octadecanoyl)-sphinganine + CoA + H(+)</text>
        <dbReference type="Rhea" id="RHEA:36547"/>
        <dbReference type="ChEBI" id="CHEBI:15378"/>
        <dbReference type="ChEBI" id="CHEBI:57287"/>
        <dbReference type="ChEBI" id="CHEBI:57394"/>
        <dbReference type="ChEBI" id="CHEBI:57817"/>
        <dbReference type="ChEBI" id="CHEBI:67033"/>
    </reaction>
    <physiologicalReaction direction="left-to-right" evidence="8">
        <dbReference type="Rhea" id="RHEA:36548"/>
    </physiologicalReaction>
</comment>
<keyword evidence="13" id="KW-1185">Reference proteome</keyword>
<evidence type="ECO:0000256" key="7">
    <source>
        <dbReference type="ARBA" id="ARBA00023136"/>
    </source>
</evidence>
<dbReference type="AlphaFoldDB" id="A0A5N4ACQ3"/>
<keyword evidence="6 10" id="KW-1133">Transmembrane helix</keyword>
<comment type="pathway">
    <text evidence="3">Lipid metabolism; sphingolipid metabolism.</text>
</comment>
<feature type="transmembrane region" description="Helical" evidence="10">
    <location>
        <begin position="89"/>
        <end position="108"/>
    </location>
</feature>
<proteinExistence type="predicted"/>
<reference evidence="12 13" key="1">
    <citation type="journal article" date="2018" name="Elife">
        <title>Firefly genomes illuminate parallel origins of bioluminescence in beetles.</title>
        <authorList>
            <person name="Fallon T.R."/>
            <person name="Lower S.E."/>
            <person name="Chang C.H."/>
            <person name="Bessho-Uehara M."/>
            <person name="Martin G.J."/>
            <person name="Bewick A.J."/>
            <person name="Behringer M."/>
            <person name="Debat H.J."/>
            <person name="Wong I."/>
            <person name="Day J.C."/>
            <person name="Suvorov A."/>
            <person name="Silva C.J."/>
            <person name="Stanger-Hall K.F."/>
            <person name="Hall D.W."/>
            <person name="Schmitz R.J."/>
            <person name="Nelson D.R."/>
            <person name="Lewis S.M."/>
            <person name="Shigenobu S."/>
            <person name="Bybee S.M."/>
            <person name="Larracuente A.M."/>
            <person name="Oba Y."/>
            <person name="Weng J.K."/>
        </authorList>
    </citation>
    <scope>NUCLEOTIDE SEQUENCE [LARGE SCALE GENOMIC DNA]</scope>
    <source>
        <strain evidence="12">1611_PpyrPB1</strain>
        <tissue evidence="12">Whole body</tissue>
    </source>
</reference>
<evidence type="ECO:0000313" key="13">
    <source>
        <dbReference type="Proteomes" id="UP000327044"/>
    </source>
</evidence>
<evidence type="ECO:0000256" key="8">
    <source>
        <dbReference type="ARBA" id="ARBA00049036"/>
    </source>
</evidence>
<dbReference type="GO" id="GO:0046513">
    <property type="term" value="P:ceramide biosynthetic process"/>
    <property type="evidence" value="ECO:0007669"/>
    <property type="project" value="InterPro"/>
</dbReference>
<dbReference type="UniPathway" id="UPA00222"/>
<sequence length="170" mass="20487">MVSGTILGLAKQLDWSEREVERWFRLRKDQDKPSTLDKFCESAWRVCYSANRHHHYSLDDDMWWYIMTSLSFYVSLLVTQFFDIKSRDFWQMFAHHIITVTLMSLAWIDCQLRVSSLVLFIHEFADIFLDLAKILKYTGYQRLCEGAFMTFTAVWIVTRLCIFPFWIIRR</sequence>
<evidence type="ECO:0000256" key="6">
    <source>
        <dbReference type="ARBA" id="ARBA00022989"/>
    </source>
</evidence>
<name>A0A5N4ACQ3_PHOPY</name>
<accession>A0A5N4ACQ3</accession>
<dbReference type="Gene3D" id="1.10.10.60">
    <property type="entry name" value="Homeodomain-like"/>
    <property type="match status" value="1"/>
</dbReference>
<evidence type="ECO:0000256" key="5">
    <source>
        <dbReference type="ARBA" id="ARBA00022692"/>
    </source>
</evidence>
<feature type="domain" description="TLC" evidence="11">
    <location>
        <begin position="23"/>
        <end position="170"/>
    </location>
</feature>
<dbReference type="SMART" id="SM00724">
    <property type="entry name" value="TLC"/>
    <property type="match status" value="1"/>
</dbReference>
<evidence type="ECO:0000256" key="4">
    <source>
        <dbReference type="ARBA" id="ARBA00004991"/>
    </source>
</evidence>
<keyword evidence="5 9" id="KW-0812">Transmembrane</keyword>
<dbReference type="InterPro" id="IPR016439">
    <property type="entry name" value="Lag1/Lac1-like"/>
</dbReference>
<evidence type="ECO:0000256" key="9">
    <source>
        <dbReference type="PROSITE-ProRule" id="PRU00205"/>
    </source>
</evidence>
<dbReference type="Pfam" id="PF03798">
    <property type="entry name" value="TRAM_LAG1_CLN8"/>
    <property type="match status" value="1"/>
</dbReference>
<dbReference type="InterPro" id="IPR006634">
    <property type="entry name" value="TLC-dom"/>
</dbReference>
<dbReference type="FunFam" id="1.10.10.60:FF:000020">
    <property type="entry name" value="Ceramide synthase 5"/>
    <property type="match status" value="1"/>
</dbReference>
<evidence type="ECO:0000256" key="1">
    <source>
        <dbReference type="ARBA" id="ARBA00004127"/>
    </source>
</evidence>
<organism evidence="12 13">
    <name type="scientific">Photinus pyralis</name>
    <name type="common">Common eastern firefly</name>
    <name type="synonym">Lampyris pyralis</name>
    <dbReference type="NCBI Taxonomy" id="7054"/>
    <lineage>
        <taxon>Eukaryota</taxon>
        <taxon>Metazoa</taxon>
        <taxon>Ecdysozoa</taxon>
        <taxon>Arthropoda</taxon>
        <taxon>Hexapoda</taxon>
        <taxon>Insecta</taxon>
        <taxon>Pterygota</taxon>
        <taxon>Neoptera</taxon>
        <taxon>Endopterygota</taxon>
        <taxon>Coleoptera</taxon>
        <taxon>Polyphaga</taxon>
        <taxon>Elateriformia</taxon>
        <taxon>Elateroidea</taxon>
        <taxon>Lampyridae</taxon>
        <taxon>Lampyrinae</taxon>
        <taxon>Photinus</taxon>
    </lineage>
</organism>
<dbReference type="Proteomes" id="UP000327044">
    <property type="component" value="Unassembled WGS sequence"/>
</dbReference>
<dbReference type="PANTHER" id="PTHR12560:SF0">
    <property type="entry name" value="LD18904P"/>
    <property type="match status" value="1"/>
</dbReference>
<dbReference type="InParanoid" id="A0A5N4ACQ3"/>
<evidence type="ECO:0000313" key="12">
    <source>
        <dbReference type="EMBL" id="KAB0795028.1"/>
    </source>
</evidence>
<feature type="transmembrane region" description="Helical" evidence="10">
    <location>
        <begin position="62"/>
        <end position="82"/>
    </location>
</feature>
<evidence type="ECO:0000256" key="2">
    <source>
        <dbReference type="ARBA" id="ARBA00004586"/>
    </source>
</evidence>
<feature type="transmembrane region" description="Helical" evidence="10">
    <location>
        <begin position="147"/>
        <end position="168"/>
    </location>
</feature>
<dbReference type="EMBL" id="VVIM01000008">
    <property type="protein sequence ID" value="KAB0795028.1"/>
    <property type="molecule type" value="Genomic_DNA"/>
</dbReference>
<dbReference type="PANTHER" id="PTHR12560">
    <property type="entry name" value="LONGEVITY ASSURANCE FACTOR 1 LAG1"/>
    <property type="match status" value="1"/>
</dbReference>
<protein>
    <recommendedName>
        <fullName evidence="11">TLC domain-containing protein</fullName>
    </recommendedName>
</protein>
<keyword evidence="7 9" id="KW-0472">Membrane</keyword>
<dbReference type="PROSITE" id="PS50922">
    <property type="entry name" value="TLC"/>
    <property type="match status" value="1"/>
</dbReference>
<comment type="caution">
    <text evidence="12">The sequence shown here is derived from an EMBL/GenBank/DDBJ whole genome shotgun (WGS) entry which is preliminary data.</text>
</comment>
<evidence type="ECO:0000259" key="11">
    <source>
        <dbReference type="PROSITE" id="PS50922"/>
    </source>
</evidence>
<dbReference type="GO" id="GO:0050291">
    <property type="term" value="F:sphingosine N-acyltransferase activity"/>
    <property type="evidence" value="ECO:0007669"/>
    <property type="project" value="InterPro"/>
</dbReference>